<evidence type="ECO:0000256" key="7">
    <source>
        <dbReference type="ARBA" id="ARBA00022737"/>
    </source>
</evidence>
<evidence type="ECO:0000256" key="10">
    <source>
        <dbReference type="ARBA" id="ARBA00023034"/>
    </source>
</evidence>
<evidence type="ECO:0000259" key="17">
    <source>
        <dbReference type="Pfam" id="PF04053"/>
    </source>
</evidence>
<dbReference type="GO" id="GO:0006886">
    <property type="term" value="P:intracellular protein transport"/>
    <property type="evidence" value="ECO:0007669"/>
    <property type="project" value="InterPro"/>
</dbReference>
<dbReference type="PROSITE" id="PS50082">
    <property type="entry name" value="WD_REPEATS_2"/>
    <property type="match status" value="4"/>
</dbReference>
<evidence type="ECO:0000256" key="14">
    <source>
        <dbReference type="ARBA" id="ARBA00032920"/>
    </source>
</evidence>
<keyword evidence="11" id="KW-0472">Membrane</keyword>
<dbReference type="FunFam" id="1.25.40.470:FF:000001">
    <property type="entry name" value="Coatomer subunit beta"/>
    <property type="match status" value="1"/>
</dbReference>
<evidence type="ECO:0000256" key="2">
    <source>
        <dbReference type="ARBA" id="ARBA00004347"/>
    </source>
</evidence>
<dbReference type="InterPro" id="IPR056176">
    <property type="entry name" value="TPR_COPA_B"/>
</dbReference>
<dbReference type="Gene3D" id="2.130.10.10">
    <property type="entry name" value="YVTN repeat-like/Quinoprotein amine dehydrogenase"/>
    <property type="match status" value="1"/>
</dbReference>
<keyword evidence="9" id="KW-0653">Protein transport</keyword>
<dbReference type="PROSITE" id="PS50294">
    <property type="entry name" value="WD_REPEATS_REGION"/>
    <property type="match status" value="4"/>
</dbReference>
<keyword evidence="7" id="KW-0677">Repeat</keyword>
<dbReference type="EMBL" id="QEAP01000006">
    <property type="protein sequence ID" value="TPX78293.1"/>
    <property type="molecule type" value="Genomic_DNA"/>
</dbReference>
<comment type="subcellular location">
    <subcellularLocation>
        <location evidence="2">Cytoplasmic vesicle</location>
        <location evidence="2">COPI-coated vesicle membrane</location>
        <topology evidence="2">Peripheral membrane protein</topology>
        <orientation evidence="2">Cytoplasmic side</orientation>
    </subcellularLocation>
    <subcellularLocation>
        <location evidence="1">Golgi apparatus membrane</location>
        <topology evidence="1">Peripheral membrane protein</topology>
        <orientation evidence="1">Cytoplasmic side</orientation>
    </subcellularLocation>
</comment>
<evidence type="ECO:0000313" key="20">
    <source>
        <dbReference type="Proteomes" id="UP000320333"/>
    </source>
</evidence>
<keyword evidence="6 15" id="KW-0853">WD repeat</keyword>
<comment type="function">
    <text evidence="13">The coatomer is a cytosolic protein complex that binds to dilysine motifs and reversibly associates with Golgi non-clathrin-coated vesicles, which further mediate biosynthetic protein transport from the ER, via the Golgi up to the trans Golgi network. Coatomer complex is required for budding from Golgi membranes, and is essential for the retrograde Golgi-to-ER transport of dilysine-tagged proteins.</text>
</comment>
<dbReference type="Proteomes" id="UP000320333">
    <property type="component" value="Unassembled WGS sequence"/>
</dbReference>
<dbReference type="AlphaFoldDB" id="A0A507FPU8"/>
<keyword evidence="10" id="KW-0333">Golgi apparatus</keyword>
<dbReference type="Gene3D" id="1.25.40.470">
    <property type="match status" value="1"/>
</dbReference>
<dbReference type="Pfam" id="PF00400">
    <property type="entry name" value="WD40"/>
    <property type="match status" value="4"/>
</dbReference>
<dbReference type="FunFam" id="2.130.10.10:FF:000016">
    <property type="entry name" value="Coatomer alpha subunit, putative"/>
    <property type="match status" value="1"/>
</dbReference>
<keyword evidence="5" id="KW-0963">Cytoplasm</keyword>
<feature type="repeat" description="WD" evidence="15">
    <location>
        <begin position="67"/>
        <end position="99"/>
    </location>
</feature>
<dbReference type="InterPro" id="IPR020472">
    <property type="entry name" value="WD40_PAC1"/>
</dbReference>
<dbReference type="InterPro" id="IPR015943">
    <property type="entry name" value="WD40/YVTN_repeat-like_dom_sf"/>
</dbReference>
<dbReference type="InterPro" id="IPR006692">
    <property type="entry name" value="Beta-prop_COPA/B_2nd"/>
</dbReference>
<evidence type="ECO:0000259" key="18">
    <source>
        <dbReference type="Pfam" id="PF23953"/>
    </source>
</evidence>
<dbReference type="SMART" id="SM00320">
    <property type="entry name" value="WD40"/>
    <property type="match status" value="6"/>
</dbReference>
<dbReference type="PANTHER" id="PTHR19876">
    <property type="entry name" value="COATOMER"/>
    <property type="match status" value="1"/>
</dbReference>
<comment type="caution">
    <text evidence="19">The sequence shown here is derived from an EMBL/GenBank/DDBJ whole genome shotgun (WGS) entry which is preliminary data.</text>
</comment>
<evidence type="ECO:0000256" key="12">
    <source>
        <dbReference type="ARBA" id="ARBA00023329"/>
    </source>
</evidence>
<dbReference type="Pfam" id="PF04053">
    <property type="entry name" value="B-prop_COPA_B_2nd"/>
    <property type="match status" value="1"/>
</dbReference>
<comment type="similarity">
    <text evidence="3">Belongs to the WD repeat COPB2 family.</text>
</comment>
<evidence type="ECO:0000256" key="13">
    <source>
        <dbReference type="ARBA" id="ARBA00025536"/>
    </source>
</evidence>
<feature type="repeat" description="WD" evidence="15">
    <location>
        <begin position="197"/>
        <end position="238"/>
    </location>
</feature>
<feature type="compositionally biased region" description="Acidic residues" evidence="16">
    <location>
        <begin position="1036"/>
        <end position="1045"/>
    </location>
</feature>
<dbReference type="GO" id="GO:0000139">
    <property type="term" value="C:Golgi membrane"/>
    <property type="evidence" value="ECO:0007669"/>
    <property type="project" value="UniProtKB-SubCell"/>
</dbReference>
<keyword evidence="12" id="KW-0968">Cytoplasmic vesicle</keyword>
<evidence type="ECO:0000256" key="15">
    <source>
        <dbReference type="PROSITE-ProRule" id="PRU00221"/>
    </source>
</evidence>
<organism evidence="19 20">
    <name type="scientific">Chytriomyces confervae</name>
    <dbReference type="NCBI Taxonomy" id="246404"/>
    <lineage>
        <taxon>Eukaryota</taxon>
        <taxon>Fungi</taxon>
        <taxon>Fungi incertae sedis</taxon>
        <taxon>Chytridiomycota</taxon>
        <taxon>Chytridiomycota incertae sedis</taxon>
        <taxon>Chytridiomycetes</taxon>
        <taxon>Chytridiales</taxon>
        <taxon>Chytriomycetaceae</taxon>
        <taxon>Chytriomyces</taxon>
    </lineage>
</organism>
<evidence type="ECO:0000256" key="5">
    <source>
        <dbReference type="ARBA" id="ARBA00022490"/>
    </source>
</evidence>
<protein>
    <recommendedName>
        <fullName evidence="14">Beta'-coat protein</fullName>
    </recommendedName>
</protein>
<evidence type="ECO:0000256" key="16">
    <source>
        <dbReference type="SAM" id="MobiDB-lite"/>
    </source>
</evidence>
<dbReference type="GO" id="GO:0005198">
    <property type="term" value="F:structural molecule activity"/>
    <property type="evidence" value="ECO:0007669"/>
    <property type="project" value="InterPro"/>
</dbReference>
<dbReference type="GO" id="GO:0030126">
    <property type="term" value="C:COPI vesicle coat"/>
    <property type="evidence" value="ECO:0007669"/>
    <property type="project" value="TreeGrafter"/>
</dbReference>
<accession>A0A507FPU8</accession>
<dbReference type="InterPro" id="IPR036322">
    <property type="entry name" value="WD40_repeat_dom_sf"/>
</dbReference>
<feature type="region of interest" description="Disordered" evidence="16">
    <location>
        <begin position="1002"/>
        <end position="1045"/>
    </location>
</feature>
<evidence type="ECO:0000256" key="3">
    <source>
        <dbReference type="ARBA" id="ARBA00010844"/>
    </source>
</evidence>
<dbReference type="PRINTS" id="PR00320">
    <property type="entry name" value="GPROTEINBRPT"/>
</dbReference>
<evidence type="ECO:0000256" key="6">
    <source>
        <dbReference type="ARBA" id="ARBA00022574"/>
    </source>
</evidence>
<evidence type="ECO:0000313" key="19">
    <source>
        <dbReference type="EMBL" id="TPX78293.1"/>
    </source>
</evidence>
<dbReference type="OrthoDB" id="10261470at2759"/>
<feature type="region of interest" description="Disordered" evidence="16">
    <location>
        <begin position="849"/>
        <end position="904"/>
    </location>
</feature>
<evidence type="ECO:0000256" key="1">
    <source>
        <dbReference type="ARBA" id="ARBA00004255"/>
    </source>
</evidence>
<dbReference type="InterPro" id="IPR001680">
    <property type="entry name" value="WD40_rpt"/>
</dbReference>
<dbReference type="Pfam" id="PF23953">
    <property type="entry name" value="TPR_COPA_B"/>
    <property type="match status" value="1"/>
</dbReference>
<dbReference type="PANTHER" id="PTHR19876:SF2">
    <property type="entry name" value="COATOMER SUBUNIT BETA"/>
    <property type="match status" value="1"/>
</dbReference>
<keyword evidence="20" id="KW-1185">Reference proteome</keyword>
<dbReference type="GO" id="GO:0006888">
    <property type="term" value="P:endoplasmic reticulum to Golgi vesicle-mediated transport"/>
    <property type="evidence" value="ECO:0007669"/>
    <property type="project" value="TreeGrafter"/>
</dbReference>
<evidence type="ECO:0000256" key="8">
    <source>
        <dbReference type="ARBA" id="ARBA00022892"/>
    </source>
</evidence>
<dbReference type="STRING" id="246404.A0A507FPU8"/>
<name>A0A507FPU8_9FUNG</name>
<keyword evidence="8" id="KW-0931">ER-Golgi transport</keyword>
<dbReference type="GO" id="GO:0006891">
    <property type="term" value="P:intra-Golgi vesicle-mediated transport"/>
    <property type="evidence" value="ECO:0007669"/>
    <property type="project" value="TreeGrafter"/>
</dbReference>
<dbReference type="GO" id="GO:0006890">
    <property type="term" value="P:retrograde vesicle-mediated transport, Golgi to endoplasmic reticulum"/>
    <property type="evidence" value="ECO:0007669"/>
    <property type="project" value="TreeGrafter"/>
</dbReference>
<feature type="compositionally biased region" description="Low complexity" evidence="16">
    <location>
        <begin position="851"/>
        <end position="904"/>
    </location>
</feature>
<evidence type="ECO:0000256" key="9">
    <source>
        <dbReference type="ARBA" id="ARBA00022927"/>
    </source>
</evidence>
<feature type="repeat" description="WD" evidence="15">
    <location>
        <begin position="153"/>
        <end position="196"/>
    </location>
</feature>
<reference evidence="19 20" key="1">
    <citation type="journal article" date="2019" name="Sci. Rep.">
        <title>Comparative genomics of chytrid fungi reveal insights into the obligate biotrophic and pathogenic lifestyle of Synchytrium endobioticum.</title>
        <authorList>
            <person name="van de Vossenberg B.T.L.H."/>
            <person name="Warris S."/>
            <person name="Nguyen H.D.T."/>
            <person name="van Gent-Pelzer M.P.E."/>
            <person name="Joly D.L."/>
            <person name="van de Geest H.C."/>
            <person name="Bonants P.J.M."/>
            <person name="Smith D.S."/>
            <person name="Levesque C.A."/>
            <person name="van der Lee T.A.J."/>
        </authorList>
    </citation>
    <scope>NUCLEOTIDE SEQUENCE [LARGE SCALE GENOMIC DNA]</scope>
    <source>
        <strain evidence="19 20">CBS 675.73</strain>
    </source>
</reference>
<keyword evidence="4" id="KW-0813">Transport</keyword>
<evidence type="ECO:0000256" key="11">
    <source>
        <dbReference type="ARBA" id="ARBA00023136"/>
    </source>
</evidence>
<feature type="repeat" description="WD" evidence="15">
    <location>
        <begin position="110"/>
        <end position="144"/>
    </location>
</feature>
<dbReference type="CDD" id="cd22947">
    <property type="entry name" value="Coatomer_WDAD_beta-like"/>
    <property type="match status" value="1"/>
</dbReference>
<dbReference type="SUPFAM" id="SSF50978">
    <property type="entry name" value="WD40 repeat-like"/>
    <property type="match status" value="2"/>
</dbReference>
<dbReference type="CDD" id="cd00200">
    <property type="entry name" value="WD40"/>
    <property type="match status" value="1"/>
</dbReference>
<evidence type="ECO:0000256" key="4">
    <source>
        <dbReference type="ARBA" id="ARBA00022448"/>
    </source>
</evidence>
<sequence length="1045" mass="115295">MEIHIFGITRRRRVDVLMLTLVKTFEVTEAPLRAVKFITRKSWFIAGGDDMHLRVFNYQTHEKVTAFDAHADYIRCIAVHPSQSYVLSSSDDMTIKLWDWDKNWKNMMVFEGHTHLVMQIAFNPKDQNTFASASLDSSVKVWSLGSPVPNYTLTGHEKGVNCVDYYHGGDKPYLITGADDKMIKIWDYQNKTCVQTLEGHTHNVTVVAFHPELPIIISGSEDGTVRIWHANTYRLENTLNYGMERVWATSYIKGSNDVGFGYDEGTIVVKLGREEPSVSMDNSGKIIWAKHSEIKTANIKASGDENIKDGERLLLPTKELGSCEVYPQSLQHSPNGRFVVVCGDGEWIIYTALAWRNKEFGSALEFVWGLDSNEYAIRESSSKIKLFKNFKEKTNVQIKPSYSAEGIYGGALLGVRSNSFLNFYDWETGICVRRVDVVVRNVFWSESDLVAIACDDIAYVLKFNRVAYQQYLDANGAQSIGEEGIESAFDFVAEVSETIKTACWVGDCFIYTNTANRLNYLVGGNVSTISHFDSTMYLLGYIPRDNRVYLADKDLNVFSYSLPLSLIEYQTHVLRGDMAAAQALLPAVPTDQRNRIARFLETQNLKEEALSVSIDPEHRFDLAVQLGRIQIAHDIAKEIDQEHNWKLVGDLALANWMFDLAENCMVKANDIEGLLLYYQASGNSVGIRNLADLAIEKGKHNIAFTCFMIGGHVDAAIDLLVSMNRIAEAAFLARTYLPSHMPRIVALWKESLLKANKKKIAESLADPAQYENLFPDLKYGLFLEQFRANKKAIPAADYVDWKDVLDIDFIGGGDLISVSPSSFLTNSFFVSELKKKFPNGPPEIPAVARSTAPATPVVQTPIPQTPVAHSPAPKSAALSPMLSSKPLSPRPGSKPLSPSLPPARLASPVLAPAQLAPTQQAFVSAPQSPARAAGQLESQFVDDFELIQHDSSANGDSFGGFEDSTATGGFTGFGGSTVEASPSDFSGFPSAAIGGVDTSFGGFGDSSVNTNQDTSDLDFDDDFGFPADGAGGAEFKEEDLDDLLA</sequence>
<proteinExistence type="inferred from homology"/>
<feature type="domain" description="COPA/B TPR" evidence="18">
    <location>
        <begin position="569"/>
        <end position="749"/>
    </location>
</feature>
<feature type="domain" description="COPA/B second beta-propeller" evidence="17">
    <location>
        <begin position="291"/>
        <end position="552"/>
    </location>
</feature>
<gene>
    <name evidence="19" type="ORF">CcCBS67573_g00455</name>
</gene>
<dbReference type="InterPro" id="IPR050844">
    <property type="entry name" value="Coatomer_complex_subunit"/>
</dbReference>